<organism evidence="1 2">
    <name type="scientific">Euphydryas editha</name>
    <name type="common">Edith's checkerspot</name>
    <dbReference type="NCBI Taxonomy" id="104508"/>
    <lineage>
        <taxon>Eukaryota</taxon>
        <taxon>Metazoa</taxon>
        <taxon>Ecdysozoa</taxon>
        <taxon>Arthropoda</taxon>
        <taxon>Hexapoda</taxon>
        <taxon>Insecta</taxon>
        <taxon>Pterygota</taxon>
        <taxon>Neoptera</taxon>
        <taxon>Endopterygota</taxon>
        <taxon>Lepidoptera</taxon>
        <taxon>Glossata</taxon>
        <taxon>Ditrysia</taxon>
        <taxon>Papilionoidea</taxon>
        <taxon>Nymphalidae</taxon>
        <taxon>Nymphalinae</taxon>
        <taxon>Euphydryas</taxon>
    </lineage>
</organism>
<evidence type="ECO:0008006" key="3">
    <source>
        <dbReference type="Google" id="ProtNLM"/>
    </source>
</evidence>
<dbReference type="Proteomes" id="UP001153954">
    <property type="component" value="Unassembled WGS sequence"/>
</dbReference>
<evidence type="ECO:0000313" key="1">
    <source>
        <dbReference type="EMBL" id="CAH2106704.1"/>
    </source>
</evidence>
<protein>
    <recommendedName>
        <fullName evidence="3">Transposase</fullName>
    </recommendedName>
</protein>
<dbReference type="AlphaFoldDB" id="A0AAU9V5S5"/>
<accession>A0AAU9V5S5</accession>
<proteinExistence type="predicted"/>
<comment type="caution">
    <text evidence="1">The sequence shown here is derived from an EMBL/GenBank/DDBJ whole genome shotgun (WGS) entry which is preliminary data.</text>
</comment>
<gene>
    <name evidence="1" type="ORF">EEDITHA_LOCUS20802</name>
</gene>
<name>A0AAU9V5S5_EUPED</name>
<reference evidence="1" key="1">
    <citation type="submission" date="2022-03" db="EMBL/GenBank/DDBJ databases">
        <authorList>
            <person name="Tunstrom K."/>
        </authorList>
    </citation>
    <scope>NUCLEOTIDE SEQUENCE</scope>
</reference>
<evidence type="ECO:0000313" key="2">
    <source>
        <dbReference type="Proteomes" id="UP001153954"/>
    </source>
</evidence>
<sequence length="86" mass="9964">MAGLEWMPKYRERNSNLSLRKPENTSTTRSFAFNKTALTEFYNNLTEVMQRHDFTADRIFNFDEFGVSTVLDTPKVLAPKSQKQVG</sequence>
<keyword evidence="2" id="KW-1185">Reference proteome</keyword>
<dbReference type="EMBL" id="CAKOGL010000029">
    <property type="protein sequence ID" value="CAH2106704.1"/>
    <property type="molecule type" value="Genomic_DNA"/>
</dbReference>